<keyword evidence="2" id="KW-1185">Reference proteome</keyword>
<accession>A0ACC6PFH1</accession>
<name>A0ACC6PFH1_9BACL</name>
<protein>
    <submittedName>
        <fullName evidence="1">Uncharacterized protein</fullName>
    </submittedName>
</protein>
<dbReference type="Proteomes" id="UP001380953">
    <property type="component" value="Unassembled WGS sequence"/>
</dbReference>
<evidence type="ECO:0000313" key="2">
    <source>
        <dbReference type="Proteomes" id="UP001380953"/>
    </source>
</evidence>
<sequence>MYTRRPEYRGPSGTDAAWIAPPEFSLSFTELTCGAASNTRRAEKLVGQKKKHPVVL</sequence>
<comment type="caution">
    <text evidence="1">The sequence shown here is derived from an EMBL/GenBank/DDBJ whole genome shotgun (WGS) entry which is preliminary data.</text>
</comment>
<dbReference type="EMBL" id="JBBKAR010000045">
    <property type="protein sequence ID" value="MEJ8305657.1"/>
    <property type="molecule type" value="Genomic_DNA"/>
</dbReference>
<organism evidence="1 2">
    <name type="scientific">Saccharibacillus sacchari</name>
    <dbReference type="NCBI Taxonomy" id="456493"/>
    <lineage>
        <taxon>Bacteria</taxon>
        <taxon>Bacillati</taxon>
        <taxon>Bacillota</taxon>
        <taxon>Bacilli</taxon>
        <taxon>Bacillales</taxon>
        <taxon>Paenibacillaceae</taxon>
        <taxon>Saccharibacillus</taxon>
    </lineage>
</organism>
<evidence type="ECO:0000313" key="1">
    <source>
        <dbReference type="EMBL" id="MEJ8305657.1"/>
    </source>
</evidence>
<gene>
    <name evidence="1" type="ORF">WKI47_17245</name>
</gene>
<reference evidence="1" key="1">
    <citation type="submission" date="2024-03" db="EMBL/GenBank/DDBJ databases">
        <title>Whole genome sequecning of epiphytes from Marcgravia umbellata leaves.</title>
        <authorList>
            <person name="Kumar G."/>
            <person name="Savka M.A."/>
        </authorList>
    </citation>
    <scope>NUCLEOTIDE SEQUENCE</scope>
    <source>
        <strain evidence="1">RIT_BL5</strain>
    </source>
</reference>
<proteinExistence type="predicted"/>